<dbReference type="Proteomes" id="UP000050509">
    <property type="component" value="Unassembled WGS sequence"/>
</dbReference>
<evidence type="ECO:0000256" key="3">
    <source>
        <dbReference type="ARBA" id="ARBA00013368"/>
    </source>
</evidence>
<sequence>RAEEAAADLMAAEARRKTLAERKGLFDELTVAFGKKGVQAMLIETAIPEIEREANNLLARMTDNQMHLTFETQRDTKKGDVAETLDIKIADGLGTRDYDAFSGGEAFRLNFAIRVALAKLLARRAGARLETLVIDEGFGSQDAKGRERLVEAITSVQTEFKHILVITHIQELKDMFPVQIEITKTAQGSVWAIA</sequence>
<reference evidence="4 5" key="1">
    <citation type="submission" date="2015-09" db="EMBL/GenBank/DDBJ databases">
        <title>Draft genome sequence of Kouleothrix aurantiaca JCM 19913.</title>
        <authorList>
            <person name="Hemp J."/>
        </authorList>
    </citation>
    <scope>NUCLEOTIDE SEQUENCE [LARGE SCALE GENOMIC DNA]</scope>
    <source>
        <strain evidence="4 5">COM-B</strain>
    </source>
</reference>
<evidence type="ECO:0000256" key="2">
    <source>
        <dbReference type="ARBA" id="ARBA00011322"/>
    </source>
</evidence>
<dbReference type="PANTHER" id="PTHR32114:SF2">
    <property type="entry name" value="ABC TRANSPORTER ABCH.3"/>
    <property type="match status" value="1"/>
</dbReference>
<evidence type="ECO:0000256" key="1">
    <source>
        <dbReference type="ARBA" id="ARBA00006930"/>
    </source>
</evidence>
<keyword evidence="5" id="KW-1185">Reference proteome</keyword>
<dbReference type="PANTHER" id="PTHR32114">
    <property type="entry name" value="ABC TRANSPORTER ABCH.3"/>
    <property type="match status" value="1"/>
</dbReference>
<dbReference type="SUPFAM" id="SSF52540">
    <property type="entry name" value="P-loop containing nucleoside triphosphate hydrolases"/>
    <property type="match status" value="1"/>
</dbReference>
<dbReference type="EMBL" id="LJCR01000535">
    <property type="protein sequence ID" value="KPV52473.1"/>
    <property type="molecule type" value="Genomic_DNA"/>
</dbReference>
<comment type="subunit">
    <text evidence="2">Heterodimer of SbcC and SbcD.</text>
</comment>
<dbReference type="Gene3D" id="3.40.50.300">
    <property type="entry name" value="P-loop containing nucleotide triphosphate hydrolases"/>
    <property type="match status" value="1"/>
</dbReference>
<feature type="non-terminal residue" evidence="4">
    <location>
        <position position="1"/>
    </location>
</feature>
<dbReference type="Pfam" id="PF13558">
    <property type="entry name" value="SbcC_Walker_B"/>
    <property type="match status" value="1"/>
</dbReference>
<comment type="similarity">
    <text evidence="1">Belongs to the SMC family. SbcC subfamily.</text>
</comment>
<name>A0A0P9DQJ6_9CHLR</name>
<accession>A0A0P9DQJ6</accession>
<dbReference type="InterPro" id="IPR027417">
    <property type="entry name" value="P-loop_NTPase"/>
</dbReference>
<protein>
    <recommendedName>
        <fullName evidence="3">Nuclease SbcCD subunit C</fullName>
    </recommendedName>
</protein>
<organism evidence="4 5">
    <name type="scientific">Kouleothrix aurantiaca</name>
    <dbReference type="NCBI Taxonomy" id="186479"/>
    <lineage>
        <taxon>Bacteria</taxon>
        <taxon>Bacillati</taxon>
        <taxon>Chloroflexota</taxon>
        <taxon>Chloroflexia</taxon>
        <taxon>Chloroflexales</taxon>
        <taxon>Roseiflexineae</taxon>
        <taxon>Roseiflexaceae</taxon>
        <taxon>Kouleothrix</taxon>
    </lineage>
</organism>
<dbReference type="PATRIC" id="fig|186479.3.peg.8892"/>
<dbReference type="AlphaFoldDB" id="A0A0P9DQJ6"/>
<comment type="caution">
    <text evidence="4">The sequence shown here is derived from an EMBL/GenBank/DDBJ whole genome shotgun (WGS) entry which is preliminary data.</text>
</comment>
<gene>
    <name evidence="4" type="ORF">SE17_15320</name>
</gene>
<evidence type="ECO:0000313" key="4">
    <source>
        <dbReference type="EMBL" id="KPV52473.1"/>
    </source>
</evidence>
<proteinExistence type="inferred from homology"/>
<evidence type="ECO:0000313" key="5">
    <source>
        <dbReference type="Proteomes" id="UP000050509"/>
    </source>
</evidence>